<protein>
    <recommendedName>
        <fullName evidence="5">Erythronate-4-phosphate dehydrogenase</fullName>
        <ecNumber evidence="5">1.1.1.290</ecNumber>
    </recommendedName>
</protein>
<feature type="active site" evidence="5">
    <location>
        <position position="238"/>
    </location>
</feature>
<dbReference type="STRING" id="288004.AL038_16885"/>
<dbReference type="GO" id="GO:0046983">
    <property type="term" value="F:protein dimerization activity"/>
    <property type="evidence" value="ECO:0007669"/>
    <property type="project" value="InterPro"/>
</dbReference>
<keyword evidence="10" id="KW-1185">Reference proteome</keyword>
<proteinExistence type="inferred from homology"/>
<dbReference type="GO" id="GO:0008615">
    <property type="term" value="P:pyridoxine biosynthetic process"/>
    <property type="evidence" value="ECO:0007669"/>
    <property type="project" value="UniProtKB-UniRule"/>
</dbReference>
<dbReference type="RefSeq" id="WP_062154814.1">
    <property type="nucleotide sequence ID" value="NZ_CP012373.2"/>
</dbReference>
<dbReference type="UniPathway" id="UPA00244">
    <property type="reaction ID" value="UER00310"/>
</dbReference>
<comment type="caution">
    <text evidence="5">Lacks conserved residue(s) required for the propagation of feature annotation.</text>
</comment>
<keyword evidence="4 5" id="KW-0664">Pyridoxine biosynthesis</keyword>
<dbReference type="GO" id="GO:0033711">
    <property type="term" value="F:4-phosphoerythronate dehydrogenase activity"/>
    <property type="evidence" value="ECO:0007669"/>
    <property type="project" value="UniProtKB-EC"/>
</dbReference>
<feature type="domain" description="D-isomer specific 2-hydroxyacid dehydrogenase NAD-binding" evidence="7">
    <location>
        <begin position="110"/>
        <end position="257"/>
    </location>
</feature>
<dbReference type="GO" id="GO:0005829">
    <property type="term" value="C:cytosol"/>
    <property type="evidence" value="ECO:0007669"/>
    <property type="project" value="TreeGrafter"/>
</dbReference>
<dbReference type="EMBL" id="CP018889">
    <property type="protein sequence ID" value="AUI68539.1"/>
    <property type="molecule type" value="Genomic_DNA"/>
</dbReference>
<dbReference type="PROSITE" id="PS00671">
    <property type="entry name" value="D_2_HYDROXYACID_DH_3"/>
    <property type="match status" value="1"/>
</dbReference>
<evidence type="ECO:0000259" key="8">
    <source>
        <dbReference type="Pfam" id="PF11890"/>
    </source>
</evidence>
<evidence type="ECO:0000256" key="2">
    <source>
        <dbReference type="ARBA" id="ARBA00023002"/>
    </source>
</evidence>
<evidence type="ECO:0000259" key="6">
    <source>
        <dbReference type="Pfam" id="PF00389"/>
    </source>
</evidence>
<evidence type="ECO:0000256" key="5">
    <source>
        <dbReference type="HAMAP-Rule" id="MF_01825"/>
    </source>
</evidence>
<dbReference type="AlphaFoldDB" id="A0A2N9YDW2"/>
<dbReference type="InterPro" id="IPR006139">
    <property type="entry name" value="D-isomer_2_OHA_DH_cat_dom"/>
</dbReference>
<dbReference type="OrthoDB" id="9770208at2"/>
<dbReference type="InterPro" id="IPR020921">
    <property type="entry name" value="Erythronate-4-P_DHase"/>
</dbReference>
<dbReference type="InterPro" id="IPR036291">
    <property type="entry name" value="NAD(P)-bd_dom_sf"/>
</dbReference>
<feature type="active site" description="Proton donor" evidence="5">
    <location>
        <position position="255"/>
    </location>
</feature>
<dbReference type="Pfam" id="PF11890">
    <property type="entry name" value="DUF3410"/>
    <property type="match status" value="1"/>
</dbReference>
<organism evidence="9 10">
    <name type="scientific">Beggiatoa leptomitoformis</name>
    <dbReference type="NCBI Taxonomy" id="288004"/>
    <lineage>
        <taxon>Bacteria</taxon>
        <taxon>Pseudomonadati</taxon>
        <taxon>Pseudomonadota</taxon>
        <taxon>Gammaproteobacteria</taxon>
        <taxon>Thiotrichales</taxon>
        <taxon>Thiotrichaceae</taxon>
        <taxon>Beggiatoa</taxon>
    </lineage>
</organism>
<dbReference type="HAMAP" id="MF_01825">
    <property type="entry name" value="PdxB"/>
    <property type="match status" value="1"/>
</dbReference>
<keyword evidence="3 5" id="KW-0520">NAD</keyword>
<keyword evidence="1 5" id="KW-0963">Cytoplasm</keyword>
<evidence type="ECO:0000256" key="3">
    <source>
        <dbReference type="ARBA" id="ARBA00023027"/>
    </source>
</evidence>
<dbReference type="KEGG" id="blep:AL038_16885"/>
<feature type="binding site" evidence="5">
    <location>
        <position position="148"/>
    </location>
    <ligand>
        <name>NAD(+)</name>
        <dbReference type="ChEBI" id="CHEBI:57540"/>
    </ligand>
</feature>
<dbReference type="PANTHER" id="PTHR42938">
    <property type="entry name" value="FORMATE DEHYDROGENASE 1"/>
    <property type="match status" value="1"/>
</dbReference>
<keyword evidence="2 5" id="KW-0560">Oxidoreductase</keyword>
<sequence>MKILADENIPYVHEAFSTLGEVQTIAGRTLKQADLIASKADVLLVRSVTRVNKTLLADTRVQFVGTTTIGVDHVDTTYLQQQSIGFANAPGSNATSAAEYVISALIILAQQQGFQLTQKTVGIVGCGNVGSRVLAKLNALGVTCLVCDPPLQARTGNESYVSMAEIAQADIITLHVPLITTGYYPTWQLIDSHFLRQLNPNVILINTSRGDVVDETALIQRLVKYPLMNAVLDVWEKEPVINQLLLQRVALGTPHIAGYSFDGKVRGTEMIYTAVCQYFEQNQTWFAQQSMPASALLSLKFSDTAQDNQIIHTAVSNVYDVRRDSDALRRGIYADDPSEYFDVLRQQYPIRREFACVTISLPATKACLASQLRDLGFQVVIN</sequence>
<dbReference type="InterPro" id="IPR029753">
    <property type="entry name" value="D-isomer_DH_CS"/>
</dbReference>
<feature type="binding site" evidence="5">
    <location>
        <position position="233"/>
    </location>
    <ligand>
        <name>NAD(+)</name>
        <dbReference type="ChEBI" id="CHEBI:57540"/>
    </ligand>
</feature>
<dbReference type="Gene3D" id="3.30.1370.170">
    <property type="match status" value="1"/>
</dbReference>
<feature type="domain" description="Erythronate-4-phosphate dehydrogenase dimerisation" evidence="8">
    <location>
        <begin position="292"/>
        <end position="376"/>
    </location>
</feature>
<dbReference type="InterPro" id="IPR038251">
    <property type="entry name" value="PdxB_dimer_sf"/>
</dbReference>
<evidence type="ECO:0000256" key="1">
    <source>
        <dbReference type="ARBA" id="ARBA00022490"/>
    </source>
</evidence>
<comment type="similarity">
    <text evidence="5">Belongs to the D-isomer specific 2-hydroxyacid dehydrogenase family. PdxB subfamily.</text>
</comment>
<dbReference type="SUPFAM" id="SSF52283">
    <property type="entry name" value="Formate/glycerate dehydrogenase catalytic domain-like"/>
    <property type="match status" value="1"/>
</dbReference>
<evidence type="ECO:0000256" key="4">
    <source>
        <dbReference type="ARBA" id="ARBA00023096"/>
    </source>
</evidence>
<evidence type="ECO:0000313" key="9">
    <source>
        <dbReference type="EMBL" id="AUI68539.1"/>
    </source>
</evidence>
<feature type="active site" evidence="5">
    <location>
        <position position="209"/>
    </location>
</feature>
<gene>
    <name evidence="5 9" type="primary">pdxB</name>
    <name evidence="9" type="ORF">BLE401_07355</name>
</gene>
<accession>A0A2N9YDW2</accession>
<dbReference type="GO" id="GO:0051287">
    <property type="term" value="F:NAD binding"/>
    <property type="evidence" value="ECO:0007669"/>
    <property type="project" value="InterPro"/>
</dbReference>
<dbReference type="PANTHER" id="PTHR42938:SF9">
    <property type="entry name" value="FORMATE DEHYDROGENASE 1"/>
    <property type="match status" value="1"/>
</dbReference>
<dbReference type="InterPro" id="IPR006140">
    <property type="entry name" value="D-isomer_DH_NAD-bd"/>
</dbReference>
<comment type="function">
    <text evidence="5">Catalyzes the oxidation of erythronate-4-phosphate to 3-hydroxy-2-oxo-4-phosphonooxybutanoate.</text>
</comment>
<comment type="subcellular location">
    <subcellularLocation>
        <location evidence="5">Cytoplasm</location>
    </subcellularLocation>
</comment>
<dbReference type="NCBIfam" id="NF001309">
    <property type="entry name" value="PRK00257.1"/>
    <property type="match status" value="1"/>
</dbReference>
<feature type="binding site" evidence="5">
    <location>
        <position position="47"/>
    </location>
    <ligand>
        <name>substrate</name>
    </ligand>
</feature>
<dbReference type="Pfam" id="PF00389">
    <property type="entry name" value="2-Hacid_dh"/>
    <property type="match status" value="1"/>
</dbReference>
<dbReference type="Pfam" id="PF02826">
    <property type="entry name" value="2-Hacid_dh_C"/>
    <property type="match status" value="1"/>
</dbReference>
<feature type="domain" description="D-isomer specific 2-hydroxyacid dehydrogenase catalytic" evidence="6">
    <location>
        <begin position="9"/>
        <end position="282"/>
    </location>
</feature>
<evidence type="ECO:0000259" key="7">
    <source>
        <dbReference type="Pfam" id="PF02826"/>
    </source>
</evidence>
<comment type="pathway">
    <text evidence="5">Cofactor biosynthesis; pyridoxine 5'-phosphate biosynthesis; pyridoxine 5'-phosphate from D-erythrose 4-phosphate: step 2/5.</text>
</comment>
<dbReference type="GO" id="GO:0036001">
    <property type="term" value="P:'de novo' pyridoxal 5'-phosphate biosynthetic process"/>
    <property type="evidence" value="ECO:0007669"/>
    <property type="project" value="TreeGrafter"/>
</dbReference>
<reference evidence="10" key="1">
    <citation type="submission" date="2016-12" db="EMBL/GenBank/DDBJ databases">
        <title>Complete Genome Sequence of Beggiatoa leptomitiformis D-401.</title>
        <authorList>
            <person name="Fomenkov A."/>
            <person name="Vincze T."/>
            <person name="Grabovich M."/>
            <person name="Anton B.P."/>
            <person name="Dubinina G."/>
            <person name="Orlova M."/>
            <person name="Belousova E."/>
            <person name="Roberts R.J."/>
        </authorList>
    </citation>
    <scope>NUCLEOTIDE SEQUENCE [LARGE SCALE GENOMIC DNA]</scope>
    <source>
        <strain evidence="10">D-401</strain>
    </source>
</reference>
<feature type="binding site" evidence="5">
    <location>
        <position position="68"/>
    </location>
    <ligand>
        <name>substrate</name>
    </ligand>
</feature>
<comment type="catalytic activity">
    <reaction evidence="5">
        <text>4-phospho-D-erythronate + NAD(+) = (R)-3-hydroxy-2-oxo-4-phosphooxybutanoate + NADH + H(+)</text>
        <dbReference type="Rhea" id="RHEA:18829"/>
        <dbReference type="ChEBI" id="CHEBI:15378"/>
        <dbReference type="ChEBI" id="CHEBI:57540"/>
        <dbReference type="ChEBI" id="CHEBI:57945"/>
        <dbReference type="ChEBI" id="CHEBI:58538"/>
        <dbReference type="ChEBI" id="CHEBI:58766"/>
        <dbReference type="EC" id="1.1.1.290"/>
    </reaction>
</comment>
<name>A0A2N9YDW2_9GAMM</name>
<dbReference type="CDD" id="cd12158">
    <property type="entry name" value="ErythrP_dh"/>
    <property type="match status" value="1"/>
</dbReference>
<dbReference type="EC" id="1.1.1.290" evidence="5"/>
<dbReference type="InterPro" id="IPR024531">
    <property type="entry name" value="Erythronate-4-P_DHase_dimer"/>
</dbReference>
<dbReference type="SUPFAM" id="SSF51735">
    <property type="entry name" value="NAD(P)-binding Rossmann-fold domains"/>
    <property type="match status" value="1"/>
</dbReference>
<dbReference type="Gene3D" id="3.40.50.720">
    <property type="entry name" value="NAD(P)-binding Rossmann-like Domain"/>
    <property type="match status" value="2"/>
</dbReference>
<comment type="subunit">
    <text evidence="5">Homodimer.</text>
</comment>
<feature type="binding site" evidence="5">
    <location>
        <position position="258"/>
    </location>
    <ligand>
        <name>NAD(+)</name>
        <dbReference type="ChEBI" id="CHEBI:57540"/>
    </ligand>
</feature>
<dbReference type="Proteomes" id="UP000234271">
    <property type="component" value="Chromosome"/>
</dbReference>
<feature type="binding site" evidence="5">
    <location>
        <position position="259"/>
    </location>
    <ligand>
        <name>substrate</name>
    </ligand>
</feature>
<evidence type="ECO:0000313" key="10">
    <source>
        <dbReference type="Proteomes" id="UP000234271"/>
    </source>
</evidence>